<feature type="compositionally biased region" description="Basic and acidic residues" evidence="1">
    <location>
        <begin position="438"/>
        <end position="450"/>
    </location>
</feature>
<evidence type="ECO:0000313" key="2">
    <source>
        <dbReference type="EMBL" id="KAF7268433.1"/>
    </source>
</evidence>
<feature type="region of interest" description="Disordered" evidence="1">
    <location>
        <begin position="341"/>
        <end position="379"/>
    </location>
</feature>
<proteinExistence type="predicted"/>
<evidence type="ECO:0000256" key="1">
    <source>
        <dbReference type="SAM" id="MobiDB-lite"/>
    </source>
</evidence>
<organism evidence="2 3">
    <name type="scientific">Rhynchophorus ferrugineus</name>
    <name type="common">Red palm weevil</name>
    <name type="synonym">Curculio ferrugineus</name>
    <dbReference type="NCBI Taxonomy" id="354439"/>
    <lineage>
        <taxon>Eukaryota</taxon>
        <taxon>Metazoa</taxon>
        <taxon>Ecdysozoa</taxon>
        <taxon>Arthropoda</taxon>
        <taxon>Hexapoda</taxon>
        <taxon>Insecta</taxon>
        <taxon>Pterygota</taxon>
        <taxon>Neoptera</taxon>
        <taxon>Endopterygota</taxon>
        <taxon>Coleoptera</taxon>
        <taxon>Polyphaga</taxon>
        <taxon>Cucujiformia</taxon>
        <taxon>Curculionidae</taxon>
        <taxon>Dryophthorinae</taxon>
        <taxon>Rhynchophorus</taxon>
    </lineage>
</organism>
<dbReference type="Proteomes" id="UP000625711">
    <property type="component" value="Unassembled WGS sequence"/>
</dbReference>
<evidence type="ECO:0000313" key="3">
    <source>
        <dbReference type="Proteomes" id="UP000625711"/>
    </source>
</evidence>
<dbReference type="GO" id="GO:0006446">
    <property type="term" value="P:regulation of translational initiation"/>
    <property type="evidence" value="ECO:0007669"/>
    <property type="project" value="TreeGrafter"/>
</dbReference>
<comment type="caution">
    <text evidence="2">The sequence shown here is derived from an EMBL/GenBank/DDBJ whole genome shotgun (WGS) entry which is preliminary data.</text>
</comment>
<dbReference type="Gene3D" id="1.25.40.180">
    <property type="match status" value="1"/>
</dbReference>
<dbReference type="PANTHER" id="PTHR23254:SF18">
    <property type="entry name" value="RE28271P"/>
    <property type="match status" value="1"/>
</dbReference>
<sequence length="450" mass="50849">MSSGVGRGRGWLNLGNHNTKNIPGIDEVPTHLSSKQISSPVDKSNDSFNSDASEDFSSLINTIKQLSVCDDGILFNQKIKYIVEKWSTECENAAEVEKSFEAIHKLCLNDWDFAVKVVLLITSRTFLSQEIHEQNIRLMFVRKLQENYENCLQMQSSNINAFRNSILMMGTFFHKAKSLVGNQFAFMATPLISYFEMLLESGQVEDLKLFAMEFYSNGAKLKSICPEKVSELLVKIRQIICTNQNLSKDGKLWLLLSLEIANNRFAILPLDTNNFYIDRLGEAMAYFQGSHDPLTVQTLQENKSLDSYQKNGSVTYNTGVPTEMSQNAKCNQGIKGGKAGRPILGAGARLNRNRNQPDSGSNGNWNKTKAQTSDGDCNWKKNIQPDLEQTGTTNWYKNKVQNDDANWRDGIKGNHSNHKSLNGDWEKRKAPPKVTTKGWEHDDRFETDYS</sequence>
<reference evidence="2" key="1">
    <citation type="submission" date="2020-08" db="EMBL/GenBank/DDBJ databases">
        <title>Genome sequencing and assembly of the red palm weevil Rhynchophorus ferrugineus.</title>
        <authorList>
            <person name="Dias G.B."/>
            <person name="Bergman C.M."/>
            <person name="Manee M."/>
        </authorList>
    </citation>
    <scope>NUCLEOTIDE SEQUENCE</scope>
    <source>
        <strain evidence="2">AA-2017</strain>
        <tissue evidence="2">Whole larva</tissue>
    </source>
</reference>
<feature type="region of interest" description="Disordered" evidence="1">
    <location>
        <begin position="406"/>
        <end position="450"/>
    </location>
</feature>
<dbReference type="InterPro" id="IPR051367">
    <property type="entry name" value="mRNA_TranslReg/HistoneTransl"/>
</dbReference>
<protein>
    <recommendedName>
        <fullName evidence="4">CBP80/20-dependent translation initiation factor</fullName>
    </recommendedName>
</protein>
<accession>A0A834HW54</accession>
<keyword evidence="3" id="KW-1185">Reference proteome</keyword>
<dbReference type="GO" id="GO:0008494">
    <property type="term" value="F:translation activator activity"/>
    <property type="evidence" value="ECO:0007669"/>
    <property type="project" value="TreeGrafter"/>
</dbReference>
<feature type="compositionally biased region" description="Polar residues" evidence="1">
    <location>
        <begin position="353"/>
        <end position="375"/>
    </location>
</feature>
<dbReference type="AlphaFoldDB" id="A0A834HW54"/>
<dbReference type="GO" id="GO:0005829">
    <property type="term" value="C:cytosol"/>
    <property type="evidence" value="ECO:0007669"/>
    <property type="project" value="TreeGrafter"/>
</dbReference>
<name>A0A834HW54_RHYFE</name>
<evidence type="ECO:0008006" key="4">
    <source>
        <dbReference type="Google" id="ProtNLM"/>
    </source>
</evidence>
<gene>
    <name evidence="2" type="ORF">GWI33_018442</name>
</gene>
<dbReference type="EMBL" id="JAACXV010014323">
    <property type="protein sequence ID" value="KAF7268433.1"/>
    <property type="molecule type" value="Genomic_DNA"/>
</dbReference>
<dbReference type="OrthoDB" id="6484979at2759"/>
<dbReference type="PANTHER" id="PTHR23254">
    <property type="entry name" value="EIF4G DOMAIN PROTEIN"/>
    <property type="match status" value="1"/>
</dbReference>